<evidence type="ECO:0000259" key="7">
    <source>
        <dbReference type="Pfam" id="PF00933"/>
    </source>
</evidence>
<evidence type="ECO:0000256" key="1">
    <source>
        <dbReference type="ARBA" id="ARBA00001231"/>
    </source>
</evidence>
<evidence type="ECO:0000256" key="6">
    <source>
        <dbReference type="SAM" id="SignalP"/>
    </source>
</evidence>
<dbReference type="Pfam" id="PF00933">
    <property type="entry name" value="Glyco_hydro_3"/>
    <property type="match status" value="1"/>
</dbReference>
<keyword evidence="4" id="KW-0378">Hydrolase</keyword>
<name>A0A0P9CBD3_9GAMM</name>
<dbReference type="InterPro" id="IPR017853">
    <property type="entry name" value="GH"/>
</dbReference>
<dbReference type="GO" id="GO:0009254">
    <property type="term" value="P:peptidoglycan turnover"/>
    <property type="evidence" value="ECO:0007669"/>
    <property type="project" value="TreeGrafter"/>
</dbReference>
<evidence type="ECO:0000313" key="9">
    <source>
        <dbReference type="Proteomes" id="UP000183104"/>
    </source>
</evidence>
<keyword evidence="9" id="KW-1185">Reference proteome</keyword>
<feature type="domain" description="Glycoside hydrolase family 3 N-terminal" evidence="7">
    <location>
        <begin position="49"/>
        <end position="381"/>
    </location>
</feature>
<evidence type="ECO:0000256" key="4">
    <source>
        <dbReference type="ARBA" id="ARBA00022801"/>
    </source>
</evidence>
<keyword evidence="5" id="KW-0326">Glycosidase</keyword>
<evidence type="ECO:0000256" key="3">
    <source>
        <dbReference type="ARBA" id="ARBA00012663"/>
    </source>
</evidence>
<dbReference type="STRING" id="381306.AN478_09090"/>
<evidence type="ECO:0000256" key="2">
    <source>
        <dbReference type="ARBA" id="ARBA00005336"/>
    </source>
</evidence>
<dbReference type="OrthoDB" id="9786661at2"/>
<feature type="signal peptide" evidence="6">
    <location>
        <begin position="1"/>
        <end position="37"/>
    </location>
</feature>
<dbReference type="PANTHER" id="PTHR30480:SF13">
    <property type="entry name" value="BETA-HEXOSAMINIDASE"/>
    <property type="match status" value="1"/>
</dbReference>
<comment type="catalytic activity">
    <reaction evidence="1">
        <text>Hydrolysis of terminal non-reducing N-acetyl-D-hexosamine residues in N-acetyl-beta-D-hexosaminides.</text>
        <dbReference type="EC" id="3.2.1.52"/>
    </reaction>
</comment>
<sequence>MPSLPASPRPAPRPRKPSGSGLAALVLGLGAALSSAAAPAGAQPAGPSLDVRIGQMLMVGFRGTLPGPEHPILEDIRQRHIGGVILFDRDVASGSERRNVRSPGQVRRLTARLQEAADRPLLIAVDQEGGRVSRLPPERGFTAAPSPAELAAAGTEATRRAARETAGQLHRLGLNLNLVPVLDLARNPDSPVIAGLGRSFGAEPGPVSRHAATVVRAHRGAGVLTSVKHFPGHGSARGDTHRGLVDITQTWAQAELTPYRRLLARGLVDTVMVGHLMHRGLDPDWPASLSRRIIHGLLREELGFEGVVILDDLQMGAIREHHDLRTVVRRALEADADILLFGNNLIYEPDIAGRVHGIIRDLVRTGRVSEERIDRSYRRIRALKERLGTIHPSREKEG</sequence>
<dbReference type="PATRIC" id="fig|381306.5.peg.467"/>
<dbReference type="Gene3D" id="3.20.20.300">
    <property type="entry name" value="Glycoside hydrolase, family 3, N-terminal domain"/>
    <property type="match status" value="1"/>
</dbReference>
<dbReference type="InterPro" id="IPR050226">
    <property type="entry name" value="NagZ_Beta-hexosaminidase"/>
</dbReference>
<organism evidence="8 9">
    <name type="scientific">Thiohalorhabdus denitrificans</name>
    <dbReference type="NCBI Taxonomy" id="381306"/>
    <lineage>
        <taxon>Bacteria</taxon>
        <taxon>Pseudomonadati</taxon>
        <taxon>Pseudomonadota</taxon>
        <taxon>Gammaproteobacteria</taxon>
        <taxon>Thiohalorhabdales</taxon>
        <taxon>Thiohalorhabdaceae</taxon>
        <taxon>Thiohalorhabdus</taxon>
    </lineage>
</organism>
<dbReference type="AlphaFoldDB" id="A0A0P9CBD3"/>
<dbReference type="PANTHER" id="PTHR30480">
    <property type="entry name" value="BETA-HEXOSAMINIDASE-RELATED"/>
    <property type="match status" value="1"/>
</dbReference>
<comment type="similarity">
    <text evidence="2">Belongs to the glycosyl hydrolase 3 family.</text>
</comment>
<proteinExistence type="inferred from homology"/>
<accession>A0A0P9CBD3</accession>
<dbReference type="Proteomes" id="UP000183104">
    <property type="component" value="Unassembled WGS sequence"/>
</dbReference>
<dbReference type="InterPro" id="IPR036962">
    <property type="entry name" value="Glyco_hydro_3_N_sf"/>
</dbReference>
<evidence type="ECO:0000256" key="5">
    <source>
        <dbReference type="ARBA" id="ARBA00023295"/>
    </source>
</evidence>
<dbReference type="InterPro" id="IPR001764">
    <property type="entry name" value="Glyco_hydro_3_N"/>
</dbReference>
<dbReference type="EMBL" id="FMUN01000001">
    <property type="protein sequence ID" value="SCX82564.1"/>
    <property type="molecule type" value="Genomic_DNA"/>
</dbReference>
<dbReference type="EC" id="3.2.1.52" evidence="3"/>
<dbReference type="GO" id="GO:0004563">
    <property type="term" value="F:beta-N-acetylhexosaminidase activity"/>
    <property type="evidence" value="ECO:0007669"/>
    <property type="project" value="UniProtKB-EC"/>
</dbReference>
<reference evidence="9" key="1">
    <citation type="submission" date="2016-10" db="EMBL/GenBank/DDBJ databases">
        <authorList>
            <person name="Varghese N."/>
        </authorList>
    </citation>
    <scope>NUCLEOTIDE SEQUENCE [LARGE SCALE GENOMIC DNA]</scope>
    <source>
        <strain evidence="9">HL 19</strain>
    </source>
</reference>
<dbReference type="SUPFAM" id="SSF51445">
    <property type="entry name" value="(Trans)glycosidases"/>
    <property type="match status" value="1"/>
</dbReference>
<gene>
    <name evidence="8" type="ORF">SAMN05661077_0585</name>
</gene>
<evidence type="ECO:0000313" key="8">
    <source>
        <dbReference type="EMBL" id="SCX82564.1"/>
    </source>
</evidence>
<feature type="chain" id="PRO_5010433213" description="beta-N-acetylhexosaminidase" evidence="6">
    <location>
        <begin position="38"/>
        <end position="398"/>
    </location>
</feature>
<dbReference type="GO" id="GO:0005975">
    <property type="term" value="P:carbohydrate metabolic process"/>
    <property type="evidence" value="ECO:0007669"/>
    <property type="project" value="InterPro"/>
</dbReference>
<protein>
    <recommendedName>
        <fullName evidence="3">beta-N-acetylhexosaminidase</fullName>
        <ecNumber evidence="3">3.2.1.52</ecNumber>
    </recommendedName>
</protein>
<keyword evidence="6" id="KW-0732">Signal</keyword>